<dbReference type="Proteomes" id="UP001230807">
    <property type="component" value="Unassembled WGS sequence"/>
</dbReference>
<reference evidence="2 3" key="1">
    <citation type="submission" date="2023-06" db="EMBL/GenBank/DDBJ databases">
        <title>Influencing factors and mechanism of Cr(VI) reduction by facultative anaerobic Exiguobacterium sp. PY14.</title>
        <authorList>
            <person name="Zou L."/>
        </authorList>
    </citation>
    <scope>NUCLEOTIDE SEQUENCE [LARGE SCALE GENOMIC DNA]</scope>
    <source>
        <strain evidence="2 3">PY14</strain>
    </source>
</reference>
<name>A0ABT7MM73_9BACL</name>
<evidence type="ECO:0000313" key="2">
    <source>
        <dbReference type="EMBL" id="MDL5376292.1"/>
    </source>
</evidence>
<proteinExistence type="predicted"/>
<dbReference type="RefSeq" id="WP_214720325.1">
    <property type="nucleotide sequence ID" value="NZ_CP183077.1"/>
</dbReference>
<evidence type="ECO:0000313" key="3">
    <source>
        <dbReference type="Proteomes" id="UP001230807"/>
    </source>
</evidence>
<evidence type="ECO:0000256" key="1">
    <source>
        <dbReference type="SAM" id="SignalP"/>
    </source>
</evidence>
<protein>
    <submittedName>
        <fullName evidence="2">Uncharacterized protein</fullName>
    </submittedName>
</protein>
<keyword evidence="1" id="KW-0732">Signal</keyword>
<organism evidence="2 3">
    <name type="scientific">Exiguobacterium mexicanum</name>
    <dbReference type="NCBI Taxonomy" id="340146"/>
    <lineage>
        <taxon>Bacteria</taxon>
        <taxon>Bacillati</taxon>
        <taxon>Bacillota</taxon>
        <taxon>Bacilli</taxon>
        <taxon>Bacillales</taxon>
        <taxon>Bacillales Family XII. Incertae Sedis</taxon>
        <taxon>Exiguobacterium</taxon>
    </lineage>
</organism>
<dbReference type="EMBL" id="JASWER010000003">
    <property type="protein sequence ID" value="MDL5376292.1"/>
    <property type="molecule type" value="Genomic_DNA"/>
</dbReference>
<feature type="chain" id="PRO_5045918756" evidence="1">
    <location>
        <begin position="28"/>
        <end position="109"/>
    </location>
</feature>
<comment type="caution">
    <text evidence="2">The sequence shown here is derived from an EMBL/GenBank/DDBJ whole genome shotgun (WGS) entry which is preliminary data.</text>
</comment>
<keyword evidence="3" id="KW-1185">Reference proteome</keyword>
<gene>
    <name evidence="2" type="ORF">QR695_04650</name>
</gene>
<sequence length="109" mass="11777">MNKKTKRFASSALVVGALLVGAGSASAATFGTSSSGASTEESFQIKYNGAAWNYSSSKYKSTSFKYTRDGRTLLSKVAYSSKVTGSVWDDLRWGDKYTTKFSWARGALK</sequence>
<accession>A0ABT7MM73</accession>
<feature type="signal peptide" evidence="1">
    <location>
        <begin position="1"/>
        <end position="27"/>
    </location>
</feature>